<name>A0ACB9XEG4_CHAAC</name>
<organism evidence="1 2">
    <name type="scientific">Chaenocephalus aceratus</name>
    <name type="common">Blackfin icefish</name>
    <name type="synonym">Chaenichthys aceratus</name>
    <dbReference type="NCBI Taxonomy" id="36190"/>
    <lineage>
        <taxon>Eukaryota</taxon>
        <taxon>Metazoa</taxon>
        <taxon>Chordata</taxon>
        <taxon>Craniata</taxon>
        <taxon>Vertebrata</taxon>
        <taxon>Euteleostomi</taxon>
        <taxon>Actinopterygii</taxon>
        <taxon>Neopterygii</taxon>
        <taxon>Teleostei</taxon>
        <taxon>Neoteleostei</taxon>
        <taxon>Acanthomorphata</taxon>
        <taxon>Eupercaria</taxon>
        <taxon>Perciformes</taxon>
        <taxon>Notothenioidei</taxon>
        <taxon>Channichthyidae</taxon>
        <taxon>Chaenocephalus</taxon>
    </lineage>
</organism>
<dbReference type="EMBL" id="CM043791">
    <property type="protein sequence ID" value="KAI4824530.1"/>
    <property type="molecule type" value="Genomic_DNA"/>
</dbReference>
<evidence type="ECO:0000313" key="1">
    <source>
        <dbReference type="EMBL" id="KAI4824530.1"/>
    </source>
</evidence>
<reference evidence="1" key="1">
    <citation type="submission" date="2022-05" db="EMBL/GenBank/DDBJ databases">
        <title>Chromosome-level genome of Chaenocephalus aceratus.</title>
        <authorList>
            <person name="Park H."/>
        </authorList>
    </citation>
    <scope>NUCLEOTIDE SEQUENCE</scope>
    <source>
        <strain evidence="1">KU_202001</strain>
    </source>
</reference>
<sequence length="98" mass="10566">GKKECRGDGVPVLWSHSGTRFIAFSRAKWTLCGEKSLRHSPPASLPTKASPPHPPPFPHISISTMMEVIEISSGPIIIIPSHPPRSETEPRPGPDQAG</sequence>
<keyword evidence="2" id="KW-1185">Reference proteome</keyword>
<proteinExistence type="predicted"/>
<gene>
    <name evidence="1" type="ORF">KUCAC02_013034</name>
</gene>
<dbReference type="Proteomes" id="UP001057452">
    <property type="component" value="Chromosome 7"/>
</dbReference>
<protein>
    <submittedName>
        <fullName evidence="1">Uncharacterized protein</fullName>
    </submittedName>
</protein>
<feature type="non-terminal residue" evidence="1">
    <location>
        <position position="98"/>
    </location>
</feature>
<comment type="caution">
    <text evidence="1">The sequence shown here is derived from an EMBL/GenBank/DDBJ whole genome shotgun (WGS) entry which is preliminary data.</text>
</comment>
<evidence type="ECO:0000313" key="2">
    <source>
        <dbReference type="Proteomes" id="UP001057452"/>
    </source>
</evidence>
<feature type="non-terminal residue" evidence="1">
    <location>
        <position position="1"/>
    </location>
</feature>
<accession>A0ACB9XEG4</accession>